<feature type="coiled-coil region" evidence="2">
    <location>
        <begin position="317"/>
        <end position="365"/>
    </location>
</feature>
<protein>
    <recommendedName>
        <fullName evidence="4">NAB domain-containing protein</fullName>
    </recommendedName>
</protein>
<dbReference type="Pfam" id="PF07765">
    <property type="entry name" value="KIP1"/>
    <property type="match status" value="1"/>
</dbReference>
<reference evidence="5" key="1">
    <citation type="submission" date="2019-09" db="EMBL/GenBank/DDBJ databases">
        <title>Draft genome information of white flower Hibiscus syriacus.</title>
        <authorList>
            <person name="Kim Y.-M."/>
        </authorList>
    </citation>
    <scope>NUCLEOTIDE SEQUENCE [LARGE SCALE GENOMIC DNA]</scope>
    <source>
        <strain evidence="5">YM2019G1</strain>
    </source>
</reference>
<comment type="caution">
    <text evidence="5">The sequence shown here is derived from an EMBL/GenBank/DDBJ whole genome shotgun (WGS) entry which is preliminary data.</text>
</comment>
<evidence type="ECO:0000313" key="6">
    <source>
        <dbReference type="Proteomes" id="UP000436088"/>
    </source>
</evidence>
<keyword evidence="1 2" id="KW-0175">Coiled coil</keyword>
<dbReference type="InterPro" id="IPR056889">
    <property type="entry name" value="NET2A-D/KIP1-like_C"/>
</dbReference>
<accession>A0A6A2YSS1</accession>
<feature type="region of interest" description="Disordered" evidence="3">
    <location>
        <begin position="438"/>
        <end position="577"/>
    </location>
</feature>
<organism evidence="5 6">
    <name type="scientific">Hibiscus syriacus</name>
    <name type="common">Rose of Sharon</name>
    <dbReference type="NCBI Taxonomy" id="106335"/>
    <lineage>
        <taxon>Eukaryota</taxon>
        <taxon>Viridiplantae</taxon>
        <taxon>Streptophyta</taxon>
        <taxon>Embryophyta</taxon>
        <taxon>Tracheophyta</taxon>
        <taxon>Spermatophyta</taxon>
        <taxon>Magnoliopsida</taxon>
        <taxon>eudicotyledons</taxon>
        <taxon>Gunneridae</taxon>
        <taxon>Pentapetalae</taxon>
        <taxon>rosids</taxon>
        <taxon>malvids</taxon>
        <taxon>Malvales</taxon>
        <taxon>Malvaceae</taxon>
        <taxon>Malvoideae</taxon>
        <taxon>Hibiscus</taxon>
    </lineage>
</organism>
<dbReference type="GO" id="GO:0003779">
    <property type="term" value="F:actin binding"/>
    <property type="evidence" value="ECO:0007669"/>
    <property type="project" value="InterPro"/>
</dbReference>
<dbReference type="AlphaFoldDB" id="A0A6A2YSS1"/>
<sequence length="945" mass="107559">MEEKFAGMLEIIDDDGDSFIRRANMYFKKRPELLSIVEDTYRAYRALAERYDLLSRDLQSANRTIATMFPDQVPYSIHDEDDENGCLASPRPDTPPPSKPGSRVPVPNIDFRSQSMLLLRKGQLKKSISSAEAGLCPQSGLSKEEALEEINKLEKEILEMQTEWELVKNSYEQAYKRLCAIENGISEKQKRVCSLQDEYDIRSTIDDNEARVLMANRVLKTCHESLVKLQQTHEQSTEEGRVESKRIKKANEAFEALRRKFNCPPTKQELKRVSSATDVNKMVYEFEIAEKDSGYIESLQKEIEEKLESSLGSSLTMSQLADKIDDLIQRVVNLENAVFSENASVKRLKSDADDLQEHVKNLEEDEEALVGGSECAEQRICALERELSRVKDLLRTVIDQNNSLKAHFAEAKCNINHLSVNLHAVNMDEEFDNLELSKEGKPKVDAKSDRKIELKEETEGKDEDDSAEGRNDVDSESSNKIDADSDEYKAEKNSLSETATSTMVADSGKSTEQMDECKVEKKSFPESASSTIVDSDSEKGAELMDESKVEKKCISRTASSTIDTDNPESETDEEEELQKWRKLYNSGSDERDKILLDEYSTVLRNYKGVKKKLKEVDRKNRDSFYELAYEIRELKTALATRDEEIKLLRRKSSLTESEASHAMISPESTLSDFIQISPVAADEGKVESIEREAKATRRKRSLSRSRSFLTSEGKIRADIDELLEDNIAFWMRFSTSFHQIQKYETSVQDLKSELSTLRERKKQEANGKEEPLGSEGRPIYAHLREIKAEVTLWLETNAVLKDEVQGRYSSLCNIEEEVLRMSKSNDYKGELELDGYQAARFQGELLNMKQENSKVSNELKEGFDRMQQLKEDIGNVMANLEKGIEAASASRLRRSGSSTRNRIPLRSFLFGIKLRSKRQKKGSSISGQPQFQPQRSYGTEPTEPP</sequence>
<feature type="coiled-coil region" evidence="2">
    <location>
        <begin position="143"/>
        <end position="170"/>
    </location>
</feature>
<keyword evidence="6" id="KW-1185">Reference proteome</keyword>
<dbReference type="InterPro" id="IPR056888">
    <property type="entry name" value="NET2A-D/KIP1-like_dom"/>
</dbReference>
<feature type="compositionally biased region" description="Polar residues" evidence="3">
    <location>
        <begin position="922"/>
        <end position="939"/>
    </location>
</feature>
<dbReference type="Pfam" id="PF24918">
    <property type="entry name" value="NET2A_C"/>
    <property type="match status" value="1"/>
</dbReference>
<feature type="compositionally biased region" description="Acidic residues" evidence="3">
    <location>
        <begin position="565"/>
        <end position="576"/>
    </location>
</feature>
<evidence type="ECO:0000256" key="2">
    <source>
        <dbReference type="SAM" id="Coils"/>
    </source>
</evidence>
<feature type="coiled-coil region" evidence="2">
    <location>
        <begin position="740"/>
        <end position="767"/>
    </location>
</feature>
<dbReference type="EMBL" id="VEPZ02001289">
    <property type="protein sequence ID" value="KAE8682185.1"/>
    <property type="molecule type" value="Genomic_DNA"/>
</dbReference>
<evidence type="ECO:0000259" key="4">
    <source>
        <dbReference type="PROSITE" id="PS51774"/>
    </source>
</evidence>
<dbReference type="InterPro" id="IPR011684">
    <property type="entry name" value="NAB"/>
</dbReference>
<dbReference type="PANTHER" id="PTHR31631">
    <property type="entry name" value="PROTEIN NETWORKED 2D"/>
    <property type="match status" value="1"/>
</dbReference>
<proteinExistence type="predicted"/>
<gene>
    <name evidence="5" type="ORF">F3Y22_tig00111273pilonHSYRG00181</name>
</gene>
<dbReference type="Pfam" id="PF25014">
    <property type="entry name" value="NET2A"/>
    <property type="match status" value="1"/>
</dbReference>
<dbReference type="PANTHER" id="PTHR31631:SF3">
    <property type="entry name" value="PROTEIN NETWORKED 2B"/>
    <property type="match status" value="1"/>
</dbReference>
<feature type="coiled-coil region" evidence="2">
    <location>
        <begin position="838"/>
        <end position="872"/>
    </location>
</feature>
<feature type="compositionally biased region" description="Basic and acidic residues" evidence="3">
    <location>
        <begin position="438"/>
        <end position="458"/>
    </location>
</feature>
<feature type="compositionally biased region" description="Basic and acidic residues" evidence="3">
    <location>
        <begin position="515"/>
        <end position="524"/>
    </location>
</feature>
<feature type="compositionally biased region" description="Basic and acidic residues" evidence="3">
    <location>
        <begin position="467"/>
        <end position="494"/>
    </location>
</feature>
<evidence type="ECO:0000313" key="5">
    <source>
        <dbReference type="EMBL" id="KAE8682185.1"/>
    </source>
</evidence>
<feature type="region of interest" description="Disordered" evidence="3">
    <location>
        <begin position="73"/>
        <end position="106"/>
    </location>
</feature>
<name>A0A6A2YSS1_HIBSY</name>
<feature type="compositionally biased region" description="Polar residues" evidence="3">
    <location>
        <begin position="495"/>
        <end position="511"/>
    </location>
</feature>
<feature type="compositionally biased region" description="Basic and acidic residues" evidence="3">
    <location>
        <begin position="536"/>
        <end position="553"/>
    </location>
</feature>
<feature type="region of interest" description="Disordered" evidence="3">
    <location>
        <begin position="914"/>
        <end position="945"/>
    </location>
</feature>
<dbReference type="PROSITE" id="PS51774">
    <property type="entry name" value="NAB"/>
    <property type="match status" value="1"/>
</dbReference>
<dbReference type="Proteomes" id="UP000436088">
    <property type="component" value="Unassembled WGS sequence"/>
</dbReference>
<evidence type="ECO:0000256" key="3">
    <source>
        <dbReference type="SAM" id="MobiDB-lite"/>
    </source>
</evidence>
<feature type="domain" description="NAB" evidence="4">
    <location>
        <begin position="1"/>
        <end position="58"/>
    </location>
</feature>
<evidence type="ECO:0000256" key="1">
    <source>
        <dbReference type="ARBA" id="ARBA00023054"/>
    </source>
</evidence>